<protein>
    <submittedName>
        <fullName evidence="1">Uncharacterized protein</fullName>
    </submittedName>
</protein>
<accession>A0AAD5LA43</accession>
<dbReference type="AlphaFoldDB" id="A0AAD5LA43"/>
<reference evidence="1" key="1">
    <citation type="submission" date="2021-12" db="EMBL/GenBank/DDBJ databases">
        <title>Prjna785345.</title>
        <authorList>
            <person name="Rujirawat T."/>
            <person name="Krajaejun T."/>
        </authorList>
    </citation>
    <scope>NUCLEOTIDE SEQUENCE</scope>
    <source>
        <strain evidence="1">Pi057C3</strain>
    </source>
</reference>
<gene>
    <name evidence="1" type="ORF">P43SY_011381</name>
</gene>
<dbReference type="Proteomes" id="UP001209570">
    <property type="component" value="Unassembled WGS sequence"/>
</dbReference>
<evidence type="ECO:0000313" key="2">
    <source>
        <dbReference type="Proteomes" id="UP001209570"/>
    </source>
</evidence>
<sequence>MRERCEATGEVPERVVVTVKSTIDARVLDHLSRYVFKRSIFDLADQEICAAISQKAGSLMDLREADIEARVLKYYLDFDRIVEDYGLATIIGSEPIYDEGGRQRMKARLAADSPTSYTAAEAVLDSRQGGSV</sequence>
<comment type="caution">
    <text evidence="1">The sequence shown here is derived from an EMBL/GenBank/DDBJ whole genome shotgun (WGS) entry which is preliminary data.</text>
</comment>
<keyword evidence="2" id="KW-1185">Reference proteome</keyword>
<proteinExistence type="predicted"/>
<organism evidence="1 2">
    <name type="scientific">Pythium insidiosum</name>
    <name type="common">Pythiosis disease agent</name>
    <dbReference type="NCBI Taxonomy" id="114742"/>
    <lineage>
        <taxon>Eukaryota</taxon>
        <taxon>Sar</taxon>
        <taxon>Stramenopiles</taxon>
        <taxon>Oomycota</taxon>
        <taxon>Peronosporomycetes</taxon>
        <taxon>Pythiales</taxon>
        <taxon>Pythiaceae</taxon>
        <taxon>Pythium</taxon>
    </lineage>
</organism>
<dbReference type="EMBL" id="JAKCXM010000873">
    <property type="protein sequence ID" value="KAJ0391719.1"/>
    <property type="molecule type" value="Genomic_DNA"/>
</dbReference>
<name>A0AAD5LA43_PYTIN</name>
<evidence type="ECO:0000313" key="1">
    <source>
        <dbReference type="EMBL" id="KAJ0391719.1"/>
    </source>
</evidence>